<dbReference type="PANTHER" id="PTHR11787">
    <property type="entry name" value="RAB GDP-DISSOCIATION INHIBITOR"/>
    <property type="match status" value="1"/>
</dbReference>
<dbReference type="PANTHER" id="PTHR11787:SF8">
    <property type="entry name" value="RAB GDP DISSOCIATION INHIBITOR"/>
    <property type="match status" value="1"/>
</dbReference>
<name>A0AAD7LMY5_QUISA</name>
<evidence type="ECO:0000313" key="4">
    <source>
        <dbReference type="Proteomes" id="UP001163823"/>
    </source>
</evidence>
<dbReference type="PRINTS" id="PR00892">
    <property type="entry name" value="RABGDI"/>
</dbReference>
<dbReference type="KEGG" id="qsa:O6P43_021372"/>
<dbReference type="AlphaFoldDB" id="A0AAD7LMY5"/>
<protein>
    <recommendedName>
        <fullName evidence="2">Guanosine nucleotide diphosphate dissociation inhibitor</fullName>
    </recommendedName>
</protein>
<gene>
    <name evidence="3" type="ORF">O6P43_021372</name>
</gene>
<dbReference type="InterPro" id="IPR000806">
    <property type="entry name" value="RabGDI"/>
</dbReference>
<dbReference type="Proteomes" id="UP001163823">
    <property type="component" value="Chromosome 8"/>
</dbReference>
<comment type="caution">
    <text evidence="3">The sequence shown here is derived from an EMBL/GenBank/DDBJ whole genome shotgun (WGS) entry which is preliminary data.</text>
</comment>
<comment type="similarity">
    <text evidence="1 2">Belongs to the Rab GDI family.</text>
</comment>
<dbReference type="GO" id="GO:0016192">
    <property type="term" value="P:vesicle-mediated transport"/>
    <property type="evidence" value="ECO:0007669"/>
    <property type="project" value="TreeGrafter"/>
</dbReference>
<reference evidence="3" key="1">
    <citation type="journal article" date="2023" name="Science">
        <title>Elucidation of the pathway for biosynthesis of saponin adjuvants from the soapbark tree.</title>
        <authorList>
            <person name="Reed J."/>
            <person name="Orme A."/>
            <person name="El-Demerdash A."/>
            <person name="Owen C."/>
            <person name="Martin L.B.B."/>
            <person name="Misra R.C."/>
            <person name="Kikuchi S."/>
            <person name="Rejzek M."/>
            <person name="Martin A.C."/>
            <person name="Harkess A."/>
            <person name="Leebens-Mack J."/>
            <person name="Louveau T."/>
            <person name="Stephenson M.J."/>
            <person name="Osbourn A."/>
        </authorList>
    </citation>
    <scope>NUCLEOTIDE SEQUENCE</scope>
    <source>
        <strain evidence="3">S10</strain>
    </source>
</reference>
<dbReference type="GO" id="GO:0007264">
    <property type="term" value="P:small GTPase-mediated signal transduction"/>
    <property type="evidence" value="ECO:0007669"/>
    <property type="project" value="InterPro"/>
</dbReference>
<dbReference type="SUPFAM" id="SSF51905">
    <property type="entry name" value="FAD/NAD(P)-binding domain"/>
    <property type="match status" value="1"/>
</dbReference>
<sequence>MAAQPGIDLLGPVDGISFDIYNRFEPVNELYLDNCFISTSYDATAHFESTVMDVLSMYSMITGKVL</sequence>
<dbReference type="Gene3D" id="3.50.50.60">
    <property type="entry name" value="FAD/NAD(P)-binding domain"/>
    <property type="match status" value="1"/>
</dbReference>
<keyword evidence="4" id="KW-1185">Reference proteome</keyword>
<dbReference type="InterPro" id="IPR018203">
    <property type="entry name" value="GDP_dissociation_inhibitor"/>
</dbReference>
<evidence type="ECO:0000256" key="2">
    <source>
        <dbReference type="RuleBase" id="RU363124"/>
    </source>
</evidence>
<accession>A0AAD7LMY5</accession>
<dbReference type="GO" id="GO:0015031">
    <property type="term" value="P:protein transport"/>
    <property type="evidence" value="ECO:0007669"/>
    <property type="project" value="InterPro"/>
</dbReference>
<organism evidence="3 4">
    <name type="scientific">Quillaja saponaria</name>
    <name type="common">Soap bark tree</name>
    <dbReference type="NCBI Taxonomy" id="32244"/>
    <lineage>
        <taxon>Eukaryota</taxon>
        <taxon>Viridiplantae</taxon>
        <taxon>Streptophyta</taxon>
        <taxon>Embryophyta</taxon>
        <taxon>Tracheophyta</taxon>
        <taxon>Spermatophyta</taxon>
        <taxon>Magnoliopsida</taxon>
        <taxon>eudicotyledons</taxon>
        <taxon>Gunneridae</taxon>
        <taxon>Pentapetalae</taxon>
        <taxon>rosids</taxon>
        <taxon>fabids</taxon>
        <taxon>Fabales</taxon>
        <taxon>Quillajaceae</taxon>
        <taxon>Quillaja</taxon>
    </lineage>
</organism>
<dbReference type="GO" id="GO:0005737">
    <property type="term" value="C:cytoplasm"/>
    <property type="evidence" value="ECO:0007669"/>
    <property type="project" value="TreeGrafter"/>
</dbReference>
<evidence type="ECO:0000313" key="3">
    <source>
        <dbReference type="EMBL" id="KAJ7961013.1"/>
    </source>
</evidence>
<evidence type="ECO:0000256" key="1">
    <source>
        <dbReference type="ARBA" id="ARBA00005593"/>
    </source>
</evidence>
<dbReference type="Pfam" id="PF00996">
    <property type="entry name" value="GDI"/>
    <property type="match status" value="1"/>
</dbReference>
<dbReference type="EMBL" id="JARAOO010000008">
    <property type="protein sequence ID" value="KAJ7961013.1"/>
    <property type="molecule type" value="Genomic_DNA"/>
</dbReference>
<proteinExistence type="inferred from homology"/>
<dbReference type="GO" id="GO:0005093">
    <property type="term" value="F:Rab GDP-dissociation inhibitor activity"/>
    <property type="evidence" value="ECO:0007669"/>
    <property type="project" value="InterPro"/>
</dbReference>
<dbReference type="InterPro" id="IPR036188">
    <property type="entry name" value="FAD/NAD-bd_sf"/>
</dbReference>